<gene>
    <name evidence="1" type="ORF">SCLCIDRAFT_25226</name>
</gene>
<reference evidence="1 2" key="1">
    <citation type="submission" date="2014-04" db="EMBL/GenBank/DDBJ databases">
        <authorList>
            <consortium name="DOE Joint Genome Institute"/>
            <person name="Kuo A."/>
            <person name="Kohler A."/>
            <person name="Nagy L.G."/>
            <person name="Floudas D."/>
            <person name="Copeland A."/>
            <person name="Barry K.W."/>
            <person name="Cichocki N."/>
            <person name="Veneault-Fourrey C."/>
            <person name="LaButti K."/>
            <person name="Lindquist E.A."/>
            <person name="Lipzen A."/>
            <person name="Lundell T."/>
            <person name="Morin E."/>
            <person name="Murat C."/>
            <person name="Sun H."/>
            <person name="Tunlid A."/>
            <person name="Henrissat B."/>
            <person name="Grigoriev I.V."/>
            <person name="Hibbett D.S."/>
            <person name="Martin F."/>
            <person name="Nordberg H.P."/>
            <person name="Cantor M.N."/>
            <person name="Hua S.X."/>
        </authorList>
    </citation>
    <scope>NUCLEOTIDE SEQUENCE [LARGE SCALE GENOMIC DNA]</scope>
    <source>
        <strain evidence="1 2">Foug A</strain>
    </source>
</reference>
<sequence>MINTAALVAVCFDWASPLMSIFTGLQVVPVQIPILTANWPPQVHQENYKMLFQSFSILIQLTILVKSGKTTQHTKETTR</sequence>
<dbReference type="InParanoid" id="A0A0C3E2I9"/>
<reference evidence="2" key="2">
    <citation type="submission" date="2015-01" db="EMBL/GenBank/DDBJ databases">
        <title>Evolutionary Origins and Diversification of the Mycorrhizal Mutualists.</title>
        <authorList>
            <consortium name="DOE Joint Genome Institute"/>
            <consortium name="Mycorrhizal Genomics Consortium"/>
            <person name="Kohler A."/>
            <person name="Kuo A."/>
            <person name="Nagy L.G."/>
            <person name="Floudas D."/>
            <person name="Copeland A."/>
            <person name="Barry K.W."/>
            <person name="Cichocki N."/>
            <person name="Veneault-Fourrey C."/>
            <person name="LaButti K."/>
            <person name="Lindquist E.A."/>
            <person name="Lipzen A."/>
            <person name="Lundell T."/>
            <person name="Morin E."/>
            <person name="Murat C."/>
            <person name="Riley R."/>
            <person name="Ohm R."/>
            <person name="Sun H."/>
            <person name="Tunlid A."/>
            <person name="Henrissat B."/>
            <person name="Grigoriev I.V."/>
            <person name="Hibbett D.S."/>
            <person name="Martin F."/>
        </authorList>
    </citation>
    <scope>NUCLEOTIDE SEQUENCE [LARGE SCALE GENOMIC DNA]</scope>
    <source>
        <strain evidence="2">Foug A</strain>
    </source>
</reference>
<evidence type="ECO:0000313" key="1">
    <source>
        <dbReference type="EMBL" id="KIM62276.1"/>
    </source>
</evidence>
<name>A0A0C3E2I9_9AGAM</name>
<evidence type="ECO:0000313" key="2">
    <source>
        <dbReference type="Proteomes" id="UP000053989"/>
    </source>
</evidence>
<dbReference type="Proteomes" id="UP000053989">
    <property type="component" value="Unassembled WGS sequence"/>
</dbReference>
<dbReference type="AlphaFoldDB" id="A0A0C3E2I9"/>
<organism evidence="1 2">
    <name type="scientific">Scleroderma citrinum Foug A</name>
    <dbReference type="NCBI Taxonomy" id="1036808"/>
    <lineage>
        <taxon>Eukaryota</taxon>
        <taxon>Fungi</taxon>
        <taxon>Dikarya</taxon>
        <taxon>Basidiomycota</taxon>
        <taxon>Agaricomycotina</taxon>
        <taxon>Agaricomycetes</taxon>
        <taxon>Agaricomycetidae</taxon>
        <taxon>Boletales</taxon>
        <taxon>Sclerodermatineae</taxon>
        <taxon>Sclerodermataceae</taxon>
        <taxon>Scleroderma</taxon>
    </lineage>
</organism>
<accession>A0A0C3E2I9</accession>
<dbReference type="HOGENOM" id="CLU_2607413_0_0_1"/>
<protein>
    <submittedName>
        <fullName evidence="1">Uncharacterized protein</fullName>
    </submittedName>
</protein>
<keyword evidence="2" id="KW-1185">Reference proteome</keyword>
<dbReference type="EMBL" id="KN822044">
    <property type="protein sequence ID" value="KIM62276.1"/>
    <property type="molecule type" value="Genomic_DNA"/>
</dbReference>
<proteinExistence type="predicted"/>